<organism evidence="2 3">
    <name type="scientific">Gigaspora rosea</name>
    <dbReference type="NCBI Taxonomy" id="44941"/>
    <lineage>
        <taxon>Eukaryota</taxon>
        <taxon>Fungi</taxon>
        <taxon>Fungi incertae sedis</taxon>
        <taxon>Mucoromycota</taxon>
        <taxon>Glomeromycotina</taxon>
        <taxon>Glomeromycetes</taxon>
        <taxon>Diversisporales</taxon>
        <taxon>Gigasporaceae</taxon>
        <taxon>Gigaspora</taxon>
    </lineage>
</organism>
<keyword evidence="3" id="KW-1185">Reference proteome</keyword>
<keyword evidence="1" id="KW-0472">Membrane</keyword>
<dbReference type="OrthoDB" id="2425830at2759"/>
<evidence type="ECO:0000313" key="2">
    <source>
        <dbReference type="EMBL" id="RIB01130.1"/>
    </source>
</evidence>
<name>A0A397TSW6_9GLOM</name>
<reference evidence="2 3" key="1">
    <citation type="submission" date="2018-06" db="EMBL/GenBank/DDBJ databases">
        <title>Comparative genomics reveals the genomic features of Rhizophagus irregularis, R. cerebriforme, R. diaphanum and Gigaspora rosea, and their symbiotic lifestyle signature.</title>
        <authorList>
            <person name="Morin E."/>
            <person name="San Clemente H."/>
            <person name="Chen E.C.H."/>
            <person name="De La Providencia I."/>
            <person name="Hainaut M."/>
            <person name="Kuo A."/>
            <person name="Kohler A."/>
            <person name="Murat C."/>
            <person name="Tang N."/>
            <person name="Roy S."/>
            <person name="Loubradou J."/>
            <person name="Henrissat B."/>
            <person name="Grigoriev I.V."/>
            <person name="Corradi N."/>
            <person name="Roux C."/>
            <person name="Martin F.M."/>
        </authorList>
    </citation>
    <scope>NUCLEOTIDE SEQUENCE [LARGE SCALE GENOMIC DNA]</scope>
    <source>
        <strain evidence="2 3">DAOM 194757</strain>
    </source>
</reference>
<feature type="transmembrane region" description="Helical" evidence="1">
    <location>
        <begin position="37"/>
        <end position="57"/>
    </location>
</feature>
<dbReference type="AlphaFoldDB" id="A0A397TSW6"/>
<dbReference type="Proteomes" id="UP000266673">
    <property type="component" value="Unassembled WGS sequence"/>
</dbReference>
<accession>A0A397TSW6</accession>
<protein>
    <submittedName>
        <fullName evidence="2">Uncharacterized protein</fullName>
    </submittedName>
</protein>
<keyword evidence="1" id="KW-1133">Transmembrane helix</keyword>
<feature type="transmembrane region" description="Helical" evidence="1">
    <location>
        <begin position="12"/>
        <end position="31"/>
    </location>
</feature>
<evidence type="ECO:0000313" key="3">
    <source>
        <dbReference type="Proteomes" id="UP000266673"/>
    </source>
</evidence>
<evidence type="ECO:0000256" key="1">
    <source>
        <dbReference type="SAM" id="Phobius"/>
    </source>
</evidence>
<gene>
    <name evidence="2" type="ORF">C2G38_2128325</name>
</gene>
<proteinExistence type="predicted"/>
<comment type="caution">
    <text evidence="2">The sequence shown here is derived from an EMBL/GenBank/DDBJ whole genome shotgun (WGS) entry which is preliminary data.</text>
</comment>
<sequence length="85" mass="9049">MGTDIKLTEKQEQVVITVAIGALLVFMGIMFPPIGLAISAAYGGVGLGLRIVGNFIYNKEMEKAGEICQDAATISWSILGSQFLK</sequence>
<dbReference type="EMBL" id="QKWP01003305">
    <property type="protein sequence ID" value="RIB01130.1"/>
    <property type="molecule type" value="Genomic_DNA"/>
</dbReference>
<keyword evidence="1" id="KW-0812">Transmembrane</keyword>